<evidence type="ECO:0000256" key="3">
    <source>
        <dbReference type="ARBA" id="ARBA00022801"/>
    </source>
</evidence>
<dbReference type="InterPro" id="IPR000209">
    <property type="entry name" value="Peptidase_S8/S53_dom"/>
</dbReference>
<name>A0ABP1PPK2_9HEXA</name>
<dbReference type="PROSITE" id="PS00138">
    <property type="entry name" value="SUBTILASE_SER"/>
    <property type="match status" value="1"/>
</dbReference>
<dbReference type="Proteomes" id="UP001642540">
    <property type="component" value="Unassembled WGS sequence"/>
</dbReference>
<proteinExistence type="inferred from homology"/>
<keyword evidence="2 5" id="KW-0645">Protease</keyword>
<dbReference type="Pfam" id="PF00082">
    <property type="entry name" value="Peptidase_S8"/>
    <property type="match status" value="1"/>
</dbReference>
<feature type="domain" description="Peptidase S8/S53" evidence="7">
    <location>
        <begin position="166"/>
        <end position="418"/>
    </location>
</feature>
<feature type="signal peptide" evidence="6">
    <location>
        <begin position="1"/>
        <end position="16"/>
    </location>
</feature>
<dbReference type="InterPro" id="IPR023828">
    <property type="entry name" value="Peptidase_S8_Ser-AS"/>
</dbReference>
<dbReference type="InterPro" id="IPR050131">
    <property type="entry name" value="Peptidase_S8_subtilisin-like"/>
</dbReference>
<feature type="active site" description="Charge relay system" evidence="5">
    <location>
        <position position="211"/>
    </location>
</feature>
<protein>
    <recommendedName>
        <fullName evidence="7">Peptidase S8/S53 domain-containing protein</fullName>
    </recommendedName>
</protein>
<evidence type="ECO:0000256" key="4">
    <source>
        <dbReference type="ARBA" id="ARBA00022825"/>
    </source>
</evidence>
<dbReference type="EMBL" id="CAXLJM020000007">
    <property type="protein sequence ID" value="CAL8072764.1"/>
    <property type="molecule type" value="Genomic_DNA"/>
</dbReference>
<sequence length="457" mass="47286">MIRKALVFALVGLALAAPSTKVEEGLAKTLKSEGAANIFVTFRGGNSEAINQIGTLTFASRPDKVNHLVNNLKSLTESSQKNALSLLKARSASYRQFWASNELYIKGASAELINSLAALPEVREIRQELIITLEPLVTGGISINEEWNIEKVEATAAWALPGGNNGDGVVVSNIDTGVRSTHEALSGNFRESYGWFDPYDGTSSPSDGNGHGTHTMGILAGAGGIGVAPGAQWVACRGCGDITCTESGLKQCGEWVLCPTLPNGDSPDCSQAPQVVSNSWGGGQGNTFYNDIISAWKAAEIIPVFAIGNGASGGATCGTANSPGDQDVIGVGSTTSADALAESSSAGPSVEGRLKPDLSAPGDLVRSAWGTSDNAYETVTGTSMAAPHVAGAATLLLSRNPNLTYAQVKDLLEGNTDRSLQDTGAECGGIPSTEFPNNQYGNGRINVRKALEAAINA</sequence>
<evidence type="ECO:0000259" key="7">
    <source>
        <dbReference type="Pfam" id="PF00082"/>
    </source>
</evidence>
<evidence type="ECO:0000256" key="5">
    <source>
        <dbReference type="PROSITE-ProRule" id="PRU01240"/>
    </source>
</evidence>
<evidence type="ECO:0000256" key="2">
    <source>
        <dbReference type="ARBA" id="ARBA00022670"/>
    </source>
</evidence>
<dbReference type="Gene3D" id="3.40.50.200">
    <property type="entry name" value="Peptidase S8/S53 domain"/>
    <property type="match status" value="1"/>
</dbReference>
<dbReference type="InterPro" id="IPR036852">
    <property type="entry name" value="Peptidase_S8/S53_dom_sf"/>
</dbReference>
<evidence type="ECO:0000313" key="8">
    <source>
        <dbReference type="EMBL" id="CAL8072764.1"/>
    </source>
</evidence>
<reference evidence="8 9" key="1">
    <citation type="submission" date="2024-08" db="EMBL/GenBank/DDBJ databases">
        <authorList>
            <person name="Cucini C."/>
            <person name="Frati F."/>
        </authorList>
    </citation>
    <scope>NUCLEOTIDE SEQUENCE [LARGE SCALE GENOMIC DNA]</scope>
</reference>
<feature type="chain" id="PRO_5047242490" description="Peptidase S8/S53 domain-containing protein" evidence="6">
    <location>
        <begin position="17"/>
        <end position="457"/>
    </location>
</feature>
<dbReference type="PANTHER" id="PTHR43806:SF67">
    <property type="entry name" value="EGF-LIKE DOMAIN-CONTAINING PROTEIN"/>
    <property type="match status" value="1"/>
</dbReference>
<comment type="caution">
    <text evidence="8">The sequence shown here is derived from an EMBL/GenBank/DDBJ whole genome shotgun (WGS) entry which is preliminary data.</text>
</comment>
<keyword evidence="6" id="KW-0732">Signal</keyword>
<keyword evidence="4 5" id="KW-0720">Serine protease</keyword>
<feature type="active site" description="Charge relay system" evidence="5">
    <location>
        <position position="383"/>
    </location>
</feature>
<dbReference type="SUPFAM" id="SSF52743">
    <property type="entry name" value="Subtilisin-like"/>
    <property type="match status" value="1"/>
</dbReference>
<evidence type="ECO:0000256" key="6">
    <source>
        <dbReference type="SAM" id="SignalP"/>
    </source>
</evidence>
<gene>
    <name evidence="8" type="ORF">ODALV1_LOCUS2312</name>
</gene>
<accession>A0ABP1PPK2</accession>
<evidence type="ECO:0000256" key="1">
    <source>
        <dbReference type="ARBA" id="ARBA00011073"/>
    </source>
</evidence>
<comment type="similarity">
    <text evidence="1 5">Belongs to the peptidase S8 family.</text>
</comment>
<organism evidence="8 9">
    <name type="scientific">Orchesella dallaii</name>
    <dbReference type="NCBI Taxonomy" id="48710"/>
    <lineage>
        <taxon>Eukaryota</taxon>
        <taxon>Metazoa</taxon>
        <taxon>Ecdysozoa</taxon>
        <taxon>Arthropoda</taxon>
        <taxon>Hexapoda</taxon>
        <taxon>Collembola</taxon>
        <taxon>Entomobryomorpha</taxon>
        <taxon>Entomobryoidea</taxon>
        <taxon>Orchesellidae</taxon>
        <taxon>Orchesellinae</taxon>
        <taxon>Orchesella</taxon>
    </lineage>
</organism>
<keyword evidence="9" id="KW-1185">Reference proteome</keyword>
<dbReference type="InterPro" id="IPR015500">
    <property type="entry name" value="Peptidase_S8_subtilisin-rel"/>
</dbReference>
<keyword evidence="3 5" id="KW-0378">Hydrolase</keyword>
<feature type="active site" description="Charge relay system" evidence="5">
    <location>
        <position position="175"/>
    </location>
</feature>
<dbReference type="PROSITE" id="PS51892">
    <property type="entry name" value="SUBTILASE"/>
    <property type="match status" value="1"/>
</dbReference>
<dbReference type="PRINTS" id="PR00723">
    <property type="entry name" value="SUBTILISIN"/>
</dbReference>
<dbReference type="PANTHER" id="PTHR43806">
    <property type="entry name" value="PEPTIDASE S8"/>
    <property type="match status" value="1"/>
</dbReference>
<evidence type="ECO:0000313" key="9">
    <source>
        <dbReference type="Proteomes" id="UP001642540"/>
    </source>
</evidence>